<comment type="caution">
    <text evidence="1">The sequence shown here is derived from an EMBL/GenBank/DDBJ whole genome shotgun (WGS) entry which is preliminary data.</text>
</comment>
<dbReference type="InterPro" id="IPR006631">
    <property type="entry name" value="DM4_12"/>
</dbReference>
<dbReference type="PANTHER" id="PTHR21398:SF22">
    <property type="entry name" value="IP12060P-RELATED"/>
    <property type="match status" value="1"/>
</dbReference>
<evidence type="ECO:0000313" key="2">
    <source>
        <dbReference type="Proteomes" id="UP001461498"/>
    </source>
</evidence>
<name>A0AAW1D8X0_9HEMI</name>
<dbReference type="Pfam" id="PF07841">
    <property type="entry name" value="DM4_12"/>
    <property type="match status" value="1"/>
</dbReference>
<accession>A0AAW1D8X0</accession>
<evidence type="ECO:0000313" key="1">
    <source>
        <dbReference type="EMBL" id="KAK9506489.1"/>
    </source>
</evidence>
<protein>
    <submittedName>
        <fullName evidence="1">Uncharacterized protein</fullName>
    </submittedName>
</protein>
<proteinExistence type="predicted"/>
<dbReference type="Proteomes" id="UP001461498">
    <property type="component" value="Unassembled WGS sequence"/>
</dbReference>
<reference evidence="1 2" key="1">
    <citation type="submission" date="2022-12" db="EMBL/GenBank/DDBJ databases">
        <title>Chromosome-level genome assembly of true bugs.</title>
        <authorList>
            <person name="Ma L."/>
            <person name="Li H."/>
        </authorList>
    </citation>
    <scope>NUCLEOTIDE SEQUENCE [LARGE SCALE GENOMIC DNA]</scope>
    <source>
        <strain evidence="1">Lab_2022b</strain>
    </source>
</reference>
<sequence length="100" mass="11396">MILAFAVPVEIPNRDVLFTYNFEANYNLPTNITMYNLTPPSSRNLATVLNRTYIYNRLEEYINSFGSSGRQCILRMICDVAKSSLHHNGLLGSIFDVLFT</sequence>
<gene>
    <name evidence="1" type="ORF">O3M35_008421</name>
</gene>
<dbReference type="EMBL" id="JAPXFL010000005">
    <property type="protein sequence ID" value="KAK9506489.1"/>
    <property type="molecule type" value="Genomic_DNA"/>
</dbReference>
<dbReference type="AlphaFoldDB" id="A0AAW1D8X0"/>
<keyword evidence="2" id="KW-1185">Reference proteome</keyword>
<organism evidence="1 2">
    <name type="scientific">Rhynocoris fuscipes</name>
    <dbReference type="NCBI Taxonomy" id="488301"/>
    <lineage>
        <taxon>Eukaryota</taxon>
        <taxon>Metazoa</taxon>
        <taxon>Ecdysozoa</taxon>
        <taxon>Arthropoda</taxon>
        <taxon>Hexapoda</taxon>
        <taxon>Insecta</taxon>
        <taxon>Pterygota</taxon>
        <taxon>Neoptera</taxon>
        <taxon>Paraneoptera</taxon>
        <taxon>Hemiptera</taxon>
        <taxon>Heteroptera</taxon>
        <taxon>Panheteroptera</taxon>
        <taxon>Cimicomorpha</taxon>
        <taxon>Reduviidae</taxon>
        <taxon>Harpactorinae</taxon>
        <taxon>Harpactorini</taxon>
        <taxon>Rhynocoris</taxon>
    </lineage>
</organism>
<dbReference type="PANTHER" id="PTHR21398">
    <property type="entry name" value="AGAP007094-PA"/>
    <property type="match status" value="1"/>
</dbReference>